<gene>
    <name evidence="1" type="ORF">PSTT_00880</name>
</gene>
<accession>A0A2S4W5K7</accession>
<dbReference type="AlphaFoldDB" id="A0A2S4W5K7"/>
<comment type="caution">
    <text evidence="1">The sequence shown here is derived from an EMBL/GenBank/DDBJ whole genome shotgun (WGS) entry which is preliminary data.</text>
</comment>
<name>A0A2S4W5K7_9BASI</name>
<reference evidence="1" key="1">
    <citation type="submission" date="2017-12" db="EMBL/GenBank/DDBJ databases">
        <title>Gene loss provides genomic basis for host adaptation in cereal stripe rust fungi.</title>
        <authorList>
            <person name="Xia C."/>
        </authorList>
    </citation>
    <scope>NUCLEOTIDE SEQUENCE [LARGE SCALE GENOMIC DNA]</scope>
    <source>
        <strain evidence="1">93-210</strain>
    </source>
</reference>
<proteinExistence type="predicted"/>
<dbReference type="EMBL" id="PKSL01000004">
    <property type="protein sequence ID" value="POW17048.1"/>
    <property type="molecule type" value="Genomic_DNA"/>
</dbReference>
<dbReference type="VEuPathDB" id="FungiDB:PSTT_00880"/>
<dbReference type="Proteomes" id="UP000239156">
    <property type="component" value="Unassembled WGS sequence"/>
</dbReference>
<sequence length="221" mass="24386">MCSNWRRPTPRIVVRDCIVNRQGGRRVLELADLSLGFSSNGSPGGNAFSVPQLLRSTSIAAFSSSRDPLIQLFNILNGHFRNSFPTGKMNVIKATLLVFLAGLSEFAIACSSSEQLGCAHQAGFGDHLYVPSDNHGCLESDEVHYCCRKGALVITSWNLRKELVATKHSCTLSIFSSSCFTYHTFINWQPVNEQIPESECYLPLCHLQNADRIHQLGLAVV</sequence>
<organism evidence="1 2">
    <name type="scientific">Puccinia striiformis</name>
    <dbReference type="NCBI Taxonomy" id="27350"/>
    <lineage>
        <taxon>Eukaryota</taxon>
        <taxon>Fungi</taxon>
        <taxon>Dikarya</taxon>
        <taxon>Basidiomycota</taxon>
        <taxon>Pucciniomycotina</taxon>
        <taxon>Pucciniomycetes</taxon>
        <taxon>Pucciniales</taxon>
        <taxon>Pucciniaceae</taxon>
        <taxon>Puccinia</taxon>
    </lineage>
</organism>
<keyword evidence="2" id="KW-1185">Reference proteome</keyword>
<dbReference type="VEuPathDB" id="FungiDB:PSHT_09149"/>
<protein>
    <submittedName>
        <fullName evidence="1">Uncharacterized protein</fullName>
    </submittedName>
</protein>
<evidence type="ECO:0000313" key="1">
    <source>
        <dbReference type="EMBL" id="POW17048.1"/>
    </source>
</evidence>
<evidence type="ECO:0000313" key="2">
    <source>
        <dbReference type="Proteomes" id="UP000239156"/>
    </source>
</evidence>